<reference evidence="1 2" key="1">
    <citation type="submission" date="2020-08" db="EMBL/GenBank/DDBJ databases">
        <title>Cohnella phylogeny.</title>
        <authorList>
            <person name="Dunlap C."/>
        </authorList>
    </citation>
    <scope>NUCLEOTIDE SEQUENCE [LARGE SCALE GENOMIC DNA]</scope>
    <source>
        <strain evidence="1 2">DSM 28246</strain>
    </source>
</reference>
<sequence length="486" mass="52834">MYTEEDPNNFRGSPNPVIGANFDDLLIQNNYIHDSTGAGILLMNNFGPITADPELNLHYSTNVHIVGNMIRNIGRDAIIVGGADAPVIEYNLALDLGHINRTGVADQRLIAGMFPFVSRNALFQYNEVGRIADLGPGQDGEAWDNDWGNTGTVTYQYNYSHDNAGGIILQQENTRTSWLVFRYNISQNDGAGTDLGARFLIDHAGVQAYNNTIYTTGKIQAYCQLGNPAIPCGSALNQNVFFWNNLFVGSEQNFDSVYSYDYNAFYGITGPYDAHKSNADPLLYAPGAGSDGWSSVLTAYRLRAGSPALETGTVVSYNGGKDFWGQTVSSSSPPNRGAFNGAGMTQAVSMASVRNDSQLSYTGSSWGVSSLRHVGDYKDDVHYATQNNDFFTFTFTGDGVDLVSETNSDQGDIDLYIDGVFDRTVSTYSATRVPQAHVYVKRGLSAGTHTIKGVKKSGTYMTVDAITVPAYWNDTDGNFLYSGSWG</sequence>
<evidence type="ECO:0000313" key="1">
    <source>
        <dbReference type="EMBL" id="MBB6670023.1"/>
    </source>
</evidence>
<dbReference type="AlphaFoldDB" id="A0A7X0RM43"/>
<dbReference type="Gene3D" id="2.160.20.10">
    <property type="entry name" value="Single-stranded right-handed beta-helix, Pectin lyase-like"/>
    <property type="match status" value="1"/>
</dbReference>
<dbReference type="InterPro" id="IPR012334">
    <property type="entry name" value="Pectin_lyas_fold"/>
</dbReference>
<dbReference type="Gene3D" id="2.60.120.260">
    <property type="entry name" value="Galactose-binding domain-like"/>
    <property type="match status" value="1"/>
</dbReference>
<proteinExistence type="predicted"/>
<keyword evidence="2" id="KW-1185">Reference proteome</keyword>
<evidence type="ECO:0008006" key="3">
    <source>
        <dbReference type="Google" id="ProtNLM"/>
    </source>
</evidence>
<dbReference type="SUPFAM" id="SSF51126">
    <property type="entry name" value="Pectin lyase-like"/>
    <property type="match status" value="1"/>
</dbReference>
<protein>
    <recommendedName>
        <fullName evidence="3">Right handed beta helix domain-containing protein</fullName>
    </recommendedName>
</protein>
<dbReference type="EMBL" id="JACJVP010000006">
    <property type="protein sequence ID" value="MBB6670023.1"/>
    <property type="molecule type" value="Genomic_DNA"/>
</dbReference>
<gene>
    <name evidence="1" type="ORF">H7C19_04895</name>
</gene>
<accession>A0A7X0RM43</accession>
<evidence type="ECO:0000313" key="2">
    <source>
        <dbReference type="Proteomes" id="UP000547209"/>
    </source>
</evidence>
<dbReference type="InterPro" id="IPR006626">
    <property type="entry name" value="PbH1"/>
</dbReference>
<organism evidence="1 2">
    <name type="scientific">Cohnella nanjingensis</name>
    <dbReference type="NCBI Taxonomy" id="1387779"/>
    <lineage>
        <taxon>Bacteria</taxon>
        <taxon>Bacillati</taxon>
        <taxon>Bacillota</taxon>
        <taxon>Bacilli</taxon>
        <taxon>Bacillales</taxon>
        <taxon>Paenibacillaceae</taxon>
        <taxon>Cohnella</taxon>
    </lineage>
</organism>
<dbReference type="SMART" id="SM00710">
    <property type="entry name" value="PbH1"/>
    <property type="match status" value="4"/>
</dbReference>
<comment type="caution">
    <text evidence="1">The sequence shown here is derived from an EMBL/GenBank/DDBJ whole genome shotgun (WGS) entry which is preliminary data.</text>
</comment>
<dbReference type="InterPro" id="IPR011050">
    <property type="entry name" value="Pectin_lyase_fold/virulence"/>
</dbReference>
<dbReference type="Proteomes" id="UP000547209">
    <property type="component" value="Unassembled WGS sequence"/>
</dbReference>
<name>A0A7X0RM43_9BACL</name>